<dbReference type="Proteomes" id="UP000447873">
    <property type="component" value="Unassembled WGS sequence"/>
</dbReference>
<evidence type="ECO:0000313" key="5">
    <source>
        <dbReference type="Proteomes" id="UP000433883"/>
    </source>
</evidence>
<organism evidence="2 5">
    <name type="scientific">Venturia inaequalis</name>
    <name type="common">Apple scab fungus</name>
    <dbReference type="NCBI Taxonomy" id="5025"/>
    <lineage>
        <taxon>Eukaryota</taxon>
        <taxon>Fungi</taxon>
        <taxon>Dikarya</taxon>
        <taxon>Ascomycota</taxon>
        <taxon>Pezizomycotina</taxon>
        <taxon>Dothideomycetes</taxon>
        <taxon>Pleosporomycetidae</taxon>
        <taxon>Venturiales</taxon>
        <taxon>Venturiaceae</taxon>
        <taxon>Venturia</taxon>
    </lineage>
</organism>
<dbReference type="AlphaFoldDB" id="A0A8H3U2N6"/>
<name>A0A8H3U2N6_VENIN</name>
<evidence type="ECO:0000313" key="6">
    <source>
        <dbReference type="Proteomes" id="UP000447873"/>
    </source>
</evidence>
<dbReference type="PANTHER" id="PTHR28218">
    <property type="entry name" value="VPS4-ASSOCIATED PROTEIN 1"/>
    <property type="match status" value="1"/>
</dbReference>
<gene>
    <name evidence="2" type="ORF">BLS_010011</name>
    <name evidence="4" type="ORF">EG327_001596</name>
    <name evidence="3" type="ORF">EG328_010987</name>
</gene>
<dbReference type="Proteomes" id="UP000490939">
    <property type="component" value="Unassembled WGS sequence"/>
</dbReference>
<dbReference type="EMBL" id="WNWS01000077">
    <property type="protein sequence ID" value="KAE9982327.1"/>
    <property type="molecule type" value="Genomic_DNA"/>
</dbReference>
<feature type="region of interest" description="Disordered" evidence="1">
    <location>
        <begin position="87"/>
        <end position="150"/>
    </location>
</feature>
<dbReference type="Proteomes" id="UP000433883">
    <property type="component" value="Unassembled WGS sequence"/>
</dbReference>
<accession>A0A8H3U2N6</accession>
<evidence type="ECO:0000313" key="7">
    <source>
        <dbReference type="Proteomes" id="UP000490939"/>
    </source>
</evidence>
<dbReference type="GO" id="GO:0005768">
    <property type="term" value="C:endosome"/>
    <property type="evidence" value="ECO:0007669"/>
    <property type="project" value="TreeGrafter"/>
</dbReference>
<reference evidence="2 5" key="1">
    <citation type="submission" date="2019-11" db="EMBL/GenBank/DDBJ databases">
        <title>Venturia inaequalis Genome Resource.</title>
        <authorList>
            <person name="Lichtner F.J."/>
        </authorList>
    </citation>
    <scope>NUCLEOTIDE SEQUENCE [LARGE SCALE GENOMIC DNA]</scope>
    <source>
        <strain evidence="3 6">120213</strain>
        <strain evidence="2">Bline_iso_100314</strain>
        <strain evidence="4 7">DMI_063113</strain>
    </source>
</reference>
<comment type="caution">
    <text evidence="2">The sequence shown here is derived from an EMBL/GenBank/DDBJ whole genome shotgun (WGS) entry which is preliminary data.</text>
</comment>
<evidence type="ECO:0000313" key="2">
    <source>
        <dbReference type="EMBL" id="KAE9962791.1"/>
    </source>
</evidence>
<dbReference type="PANTHER" id="PTHR28218:SF1">
    <property type="entry name" value="VPS4-ASSOCIATED PROTEIN 1"/>
    <property type="match status" value="1"/>
</dbReference>
<feature type="compositionally biased region" description="Polar residues" evidence="1">
    <location>
        <begin position="178"/>
        <end position="191"/>
    </location>
</feature>
<evidence type="ECO:0008006" key="8">
    <source>
        <dbReference type="Google" id="ProtNLM"/>
    </source>
</evidence>
<feature type="compositionally biased region" description="Basic and acidic residues" evidence="1">
    <location>
        <begin position="93"/>
        <end position="146"/>
    </location>
</feature>
<dbReference type="EMBL" id="WNWQ01000965">
    <property type="protein sequence ID" value="KAE9962791.1"/>
    <property type="molecule type" value="Genomic_DNA"/>
</dbReference>
<dbReference type="OrthoDB" id="2158714at2759"/>
<feature type="compositionally biased region" description="Basic and acidic residues" evidence="1">
    <location>
        <begin position="168"/>
        <end position="177"/>
    </location>
</feature>
<dbReference type="EMBL" id="WNWR01000143">
    <property type="protein sequence ID" value="KAE9990312.1"/>
    <property type="molecule type" value="Genomic_DNA"/>
</dbReference>
<dbReference type="GO" id="GO:0007034">
    <property type="term" value="P:vacuolar transport"/>
    <property type="evidence" value="ECO:0007669"/>
    <property type="project" value="TreeGrafter"/>
</dbReference>
<evidence type="ECO:0000313" key="3">
    <source>
        <dbReference type="EMBL" id="KAE9982327.1"/>
    </source>
</evidence>
<protein>
    <recommendedName>
        <fullName evidence="8">DUF1742-domain-containing protein</fullName>
    </recommendedName>
</protein>
<proteinExistence type="predicted"/>
<evidence type="ECO:0000313" key="4">
    <source>
        <dbReference type="EMBL" id="KAE9990312.1"/>
    </source>
</evidence>
<feature type="region of interest" description="Disordered" evidence="1">
    <location>
        <begin position="168"/>
        <end position="191"/>
    </location>
</feature>
<keyword evidence="7" id="KW-1185">Reference proteome</keyword>
<dbReference type="InterPro" id="IPR013640">
    <property type="entry name" value="Vfa1"/>
</dbReference>
<dbReference type="Pfam" id="PF08432">
    <property type="entry name" value="Vfa1"/>
    <property type="match status" value="1"/>
</dbReference>
<evidence type="ECO:0000256" key="1">
    <source>
        <dbReference type="SAM" id="MobiDB-lite"/>
    </source>
</evidence>
<sequence length="191" mass="22356">MSLQNVWHSRKVADNASKSCWVCFKPTTTVLITPDNKDFFYICTGHLKDRGFCTPDADEAAAFAERAKKAEMDKEIEEVKKEYAEKMRKKMERRKEKDKEKGKDKGKDKEETKKDEEEDKKDEAEKEAKIKALDKKKDEPKADDGPRIFTLHKNFYQQRLDRIKNAEIAKRNRERLKNPTTFPSVPTGNLR</sequence>